<evidence type="ECO:0000313" key="1">
    <source>
        <dbReference type="EMBL" id="KAL3959055.1"/>
    </source>
</evidence>
<dbReference type="Proteomes" id="UP001638806">
    <property type="component" value="Unassembled WGS sequence"/>
</dbReference>
<organism evidence="1 2">
    <name type="scientific">Purpureocillium lilacinum</name>
    <name type="common">Paecilomyces lilacinus</name>
    <dbReference type="NCBI Taxonomy" id="33203"/>
    <lineage>
        <taxon>Eukaryota</taxon>
        <taxon>Fungi</taxon>
        <taxon>Dikarya</taxon>
        <taxon>Ascomycota</taxon>
        <taxon>Pezizomycotina</taxon>
        <taxon>Sordariomycetes</taxon>
        <taxon>Hypocreomycetidae</taxon>
        <taxon>Hypocreales</taxon>
        <taxon>Ophiocordycipitaceae</taxon>
        <taxon>Purpureocillium</taxon>
    </lineage>
</organism>
<keyword evidence="2" id="KW-1185">Reference proteome</keyword>
<protein>
    <submittedName>
        <fullName evidence="1">Uncharacterized protein</fullName>
    </submittedName>
</protein>
<reference evidence="1" key="1">
    <citation type="submission" date="2024-12" db="EMBL/GenBank/DDBJ databases">
        <title>Comparative genomics and development of molecular markers within Purpureocillium lilacinum and among Purpureocillium species.</title>
        <authorList>
            <person name="Yeh Z.-Y."/>
            <person name="Ni N.-T."/>
            <person name="Lo P.-H."/>
            <person name="Mushyakhwo K."/>
            <person name="Lin C.-F."/>
            <person name="Nai Y.-S."/>
        </authorList>
    </citation>
    <scope>NUCLEOTIDE SEQUENCE</scope>
    <source>
        <strain evidence="1">NCHU-NPUST-175</strain>
    </source>
</reference>
<comment type="caution">
    <text evidence="1">The sequence shown here is derived from an EMBL/GenBank/DDBJ whole genome shotgun (WGS) entry which is preliminary data.</text>
</comment>
<sequence>MQDEQPVRLSLDQVETLILSLYQANPPEVISKAQATLAWFQGSPQAWPMIHQLLERPDDKVKFFGALTVIIKLNKESSSLSDGDATELLVRLVEWYSHSLARGRSGSLVSRKLSSAIATFFLHFHRLWPAYIRHLLVCLAARQSLDPSSVDETVGTADILARLDSAQLQAVTWW</sequence>
<evidence type="ECO:0000313" key="2">
    <source>
        <dbReference type="Proteomes" id="UP001638806"/>
    </source>
</evidence>
<name>A0ACC4DRR5_PURLI</name>
<gene>
    <name evidence="1" type="ORF">ACCO45_007217</name>
</gene>
<dbReference type="EMBL" id="JBGNUJ010000006">
    <property type="protein sequence ID" value="KAL3959055.1"/>
    <property type="molecule type" value="Genomic_DNA"/>
</dbReference>
<accession>A0ACC4DRR5</accession>
<proteinExistence type="predicted"/>